<evidence type="ECO:0000256" key="7">
    <source>
        <dbReference type="ARBA" id="ARBA00022840"/>
    </source>
</evidence>
<dbReference type="PANTHER" id="PTHR19306">
    <property type="entry name" value="STRUCTURAL MAINTENANCE OF CHROMOSOMES 5,6 SMC5, SMC6"/>
    <property type="match status" value="1"/>
</dbReference>
<feature type="region of interest" description="Disordered" evidence="13">
    <location>
        <begin position="1"/>
        <end position="87"/>
    </location>
</feature>
<dbReference type="GO" id="GO:0035861">
    <property type="term" value="C:site of double-strand break"/>
    <property type="evidence" value="ECO:0007669"/>
    <property type="project" value="TreeGrafter"/>
</dbReference>
<keyword evidence="15" id="KW-0378">Hydrolase</keyword>
<comment type="caution">
    <text evidence="15">The sequence shown here is derived from an EMBL/GenBank/DDBJ whole genome shotgun (WGS) entry which is preliminary data.</text>
</comment>
<keyword evidence="16" id="KW-1185">Reference proteome</keyword>
<evidence type="ECO:0000256" key="2">
    <source>
        <dbReference type="ARBA" id="ARBA00004286"/>
    </source>
</evidence>
<dbReference type="GO" id="GO:0030915">
    <property type="term" value="C:Smc5-Smc6 complex"/>
    <property type="evidence" value="ECO:0007669"/>
    <property type="project" value="TreeGrafter"/>
</dbReference>
<comment type="subcellular location">
    <subcellularLocation>
        <location evidence="2">Chromosome</location>
    </subcellularLocation>
    <subcellularLocation>
        <location evidence="1">Nucleus</location>
    </subcellularLocation>
</comment>
<evidence type="ECO:0000256" key="3">
    <source>
        <dbReference type="ARBA" id="ARBA00006793"/>
    </source>
</evidence>
<dbReference type="SUPFAM" id="SSF52540">
    <property type="entry name" value="P-loop containing nucleoside triphosphate hydrolases"/>
    <property type="match status" value="2"/>
</dbReference>
<evidence type="ECO:0000256" key="5">
    <source>
        <dbReference type="ARBA" id="ARBA00022741"/>
    </source>
</evidence>
<dbReference type="GO" id="GO:0003697">
    <property type="term" value="F:single-stranded DNA binding"/>
    <property type="evidence" value="ECO:0007669"/>
    <property type="project" value="TreeGrafter"/>
</dbReference>
<dbReference type="AlphaFoldDB" id="A0A9P5ZBQ5"/>
<name>A0A9P5ZBQ5_9AGAR</name>
<dbReference type="EMBL" id="MU155152">
    <property type="protein sequence ID" value="KAF9483584.1"/>
    <property type="molecule type" value="Genomic_DNA"/>
</dbReference>
<evidence type="ECO:0000256" key="6">
    <source>
        <dbReference type="ARBA" id="ARBA00022763"/>
    </source>
</evidence>
<feature type="compositionally biased region" description="Acidic residues" evidence="13">
    <location>
        <begin position="63"/>
        <end position="86"/>
    </location>
</feature>
<dbReference type="InterPro" id="IPR003395">
    <property type="entry name" value="RecF/RecN/SMC_N"/>
</dbReference>
<dbReference type="GO" id="GO:0003684">
    <property type="term" value="F:damaged DNA binding"/>
    <property type="evidence" value="ECO:0007669"/>
    <property type="project" value="TreeGrafter"/>
</dbReference>
<dbReference type="PANTHER" id="PTHR19306:SF6">
    <property type="entry name" value="STRUCTURAL MAINTENANCE OF CHROMOSOMES PROTEIN 6"/>
    <property type="match status" value="1"/>
</dbReference>
<evidence type="ECO:0000313" key="16">
    <source>
        <dbReference type="Proteomes" id="UP000807469"/>
    </source>
</evidence>
<keyword evidence="8 12" id="KW-0175">Coiled coil</keyword>
<dbReference type="GO" id="GO:0005634">
    <property type="term" value="C:nucleus"/>
    <property type="evidence" value="ECO:0007669"/>
    <property type="project" value="UniProtKB-SubCell"/>
</dbReference>
<accession>A0A9P5ZBQ5</accession>
<evidence type="ECO:0000256" key="10">
    <source>
        <dbReference type="ARBA" id="ARBA00023204"/>
    </source>
</evidence>
<keyword evidence="7" id="KW-0067">ATP-binding</keyword>
<keyword evidence="10" id="KW-0234">DNA repair</keyword>
<keyword evidence="4" id="KW-0158">Chromosome</keyword>
<dbReference type="GO" id="GO:0016787">
    <property type="term" value="F:hydrolase activity"/>
    <property type="evidence" value="ECO:0007669"/>
    <property type="project" value="UniProtKB-KW"/>
</dbReference>
<dbReference type="Proteomes" id="UP000807469">
    <property type="component" value="Unassembled WGS sequence"/>
</dbReference>
<sequence length="1149" mass="130419">MAKRRHIAEDDDDEPVSQASSKRARTADSDNEPEDGATQTQTRPKRENDRKGKGKGKAKAEESEPESSDDDGDINAPEDDMDDEEFERVHGDKLRAHLERKPKAPGRIAEHGIIEYIEMHQFMCHKYLRFTFGPQINFIIGHNGSGKSAVLSAITVALGGKAASTGRGNGLKSFIREGQGASEVTIHIKNQGDEAYKPKEYGSTIVITRKFTKEGSSSWKIKSKDGRVISTKKDELAAICDHMNIQVDNPMNVLTQDSARQFLSASAPADKYKFFLRGTQLAQLSEEYEACLSNINQTAKLLSVKKEALPDLKARLREVRARYEEASKAREQKKKVDDLKKELAWSHVAAKEAEMVKAVQDAAKVARRVPKIEESIKKAQEDFDSATALVTELEAEHQNVEGMNLLISRKTELAATLRTNKTKISEYNTETKQMDASVKNIVAQVDELDKRIKEEARRMAAHTQAKHEETQRKLQEAKEQVQIPEREIHDLLIERKKLDVEAADLDRMRRDKDEALASTRRQIEMCENDITSAKKAETDALIPYGRNIKQVLERTKTMRWAGDPPLGPLGLHVKAKDPKKWGATLRNMLGQYLMAFALTDARDRPQLKKLLMETGNTHTIIIIFEKDLFDYRHGEPRENILTVLRALDISDPHVLRILINQAHIEGQVLADTRKEAEEILKSTRGGSAWSLDGFSVRVFPEGGSNSSPLNIRSMGGPMSLLLTGRDSAAEVRHITERKIQLENEYTSLMQECNTINQRLNHLRQNINRLTTQHRRLEEALRAAKVKLNNLQNEANEDLPVGVQGLEQAKQDALDEKENITKQFKHAVKEKALLDAQQKILQTELNEVKNLLANFEEQRNSIATKIADAVDVRMKAQIAKKHYGDKLKEEQKNLAEAEDAVKIVEEEFKNWTATATEYCEQVFNPRKTEDVQRNLDSVQKALKEREKRHGASVEEMAMELNKASENLEKASKELKQMTVLNKALKQSLIVRLQRWQEFRRHIALRCKHVFQFHLSNRGYYGKILFDHHQGTLQLRVQTDDQQQTQGTREKDPRSLSGGEKSFSTICLLLSLWECIGCPLRCLDEFDVFMDAVNRRISMKMMIDTANMSDRKQYILITPQDMTNVTVSNSVKVHRMTDPERGNSTLPFGSG</sequence>
<feature type="coiled-coil region" evidence="12">
    <location>
        <begin position="309"/>
        <end position="336"/>
    </location>
</feature>
<organism evidence="15 16">
    <name type="scientific">Pholiota conissans</name>
    <dbReference type="NCBI Taxonomy" id="109636"/>
    <lineage>
        <taxon>Eukaryota</taxon>
        <taxon>Fungi</taxon>
        <taxon>Dikarya</taxon>
        <taxon>Basidiomycota</taxon>
        <taxon>Agaricomycotina</taxon>
        <taxon>Agaricomycetes</taxon>
        <taxon>Agaricomycetidae</taxon>
        <taxon>Agaricales</taxon>
        <taxon>Agaricineae</taxon>
        <taxon>Strophariaceae</taxon>
        <taxon>Pholiota</taxon>
    </lineage>
</organism>
<keyword evidence="6" id="KW-0227">DNA damage</keyword>
<evidence type="ECO:0000256" key="1">
    <source>
        <dbReference type="ARBA" id="ARBA00004123"/>
    </source>
</evidence>
<evidence type="ECO:0000256" key="12">
    <source>
        <dbReference type="SAM" id="Coils"/>
    </source>
</evidence>
<keyword evidence="9" id="KW-0233">DNA recombination</keyword>
<keyword evidence="11" id="KW-0539">Nucleus</keyword>
<feature type="coiled-coil region" evidence="12">
    <location>
        <begin position="438"/>
        <end position="487"/>
    </location>
</feature>
<evidence type="ECO:0000256" key="4">
    <source>
        <dbReference type="ARBA" id="ARBA00022454"/>
    </source>
</evidence>
<proteinExistence type="inferred from homology"/>
<dbReference type="OrthoDB" id="10072614at2759"/>
<dbReference type="Gene3D" id="3.40.50.300">
    <property type="entry name" value="P-loop containing nucleotide triphosphate hydrolases"/>
    <property type="match status" value="2"/>
</dbReference>
<reference evidence="15" key="1">
    <citation type="submission" date="2020-11" db="EMBL/GenBank/DDBJ databases">
        <authorList>
            <consortium name="DOE Joint Genome Institute"/>
            <person name="Ahrendt S."/>
            <person name="Riley R."/>
            <person name="Andreopoulos W."/>
            <person name="Labutti K."/>
            <person name="Pangilinan J."/>
            <person name="Ruiz-Duenas F.J."/>
            <person name="Barrasa J.M."/>
            <person name="Sanchez-Garcia M."/>
            <person name="Camarero S."/>
            <person name="Miyauchi S."/>
            <person name="Serrano A."/>
            <person name="Linde D."/>
            <person name="Babiker R."/>
            <person name="Drula E."/>
            <person name="Ayuso-Fernandez I."/>
            <person name="Pacheco R."/>
            <person name="Padilla G."/>
            <person name="Ferreira P."/>
            <person name="Barriuso J."/>
            <person name="Kellner H."/>
            <person name="Castanera R."/>
            <person name="Alfaro M."/>
            <person name="Ramirez L."/>
            <person name="Pisabarro A.G."/>
            <person name="Kuo A."/>
            <person name="Tritt A."/>
            <person name="Lipzen A."/>
            <person name="He G."/>
            <person name="Yan M."/>
            <person name="Ng V."/>
            <person name="Cullen D."/>
            <person name="Martin F."/>
            <person name="Rosso M.-N."/>
            <person name="Henrissat B."/>
            <person name="Hibbett D."/>
            <person name="Martinez A.T."/>
            <person name="Grigoriev I.V."/>
        </authorList>
    </citation>
    <scope>NUCLEOTIDE SEQUENCE</scope>
    <source>
        <strain evidence="15">CIRM-BRFM 674</strain>
    </source>
</reference>
<keyword evidence="5" id="KW-0547">Nucleotide-binding</keyword>
<feature type="coiled-coil region" evidence="12">
    <location>
        <begin position="731"/>
        <end position="986"/>
    </location>
</feature>
<evidence type="ECO:0000313" key="15">
    <source>
        <dbReference type="EMBL" id="KAF9483584.1"/>
    </source>
</evidence>
<evidence type="ECO:0000256" key="13">
    <source>
        <dbReference type="SAM" id="MobiDB-lite"/>
    </source>
</evidence>
<feature type="region of interest" description="Disordered" evidence="13">
    <location>
        <begin position="1035"/>
        <end position="1058"/>
    </location>
</feature>
<gene>
    <name evidence="15" type="ORF">BDN70DRAFT_851424</name>
</gene>
<dbReference type="GO" id="GO:0000724">
    <property type="term" value="P:double-strand break repair via homologous recombination"/>
    <property type="evidence" value="ECO:0007669"/>
    <property type="project" value="TreeGrafter"/>
</dbReference>
<evidence type="ECO:0000256" key="9">
    <source>
        <dbReference type="ARBA" id="ARBA00023172"/>
    </source>
</evidence>
<dbReference type="GO" id="GO:0005524">
    <property type="term" value="F:ATP binding"/>
    <property type="evidence" value="ECO:0007669"/>
    <property type="project" value="UniProtKB-KW"/>
</dbReference>
<dbReference type="InterPro" id="IPR027417">
    <property type="entry name" value="P-loop_NTPase"/>
</dbReference>
<dbReference type="Pfam" id="PF02463">
    <property type="entry name" value="SMC_N"/>
    <property type="match status" value="1"/>
</dbReference>
<protein>
    <submittedName>
        <fullName evidence="15">P-loop containing nucleoside triphosphate hydrolase protein</fullName>
    </submittedName>
</protein>
<comment type="similarity">
    <text evidence="3">Belongs to the SMC family. SMC6 subfamily.</text>
</comment>
<feature type="domain" description="RecF/RecN/SMC N-terminal" evidence="14">
    <location>
        <begin position="114"/>
        <end position="1132"/>
    </location>
</feature>
<evidence type="ECO:0000259" key="14">
    <source>
        <dbReference type="Pfam" id="PF02463"/>
    </source>
</evidence>
<evidence type="ECO:0000256" key="11">
    <source>
        <dbReference type="ARBA" id="ARBA00023242"/>
    </source>
</evidence>
<evidence type="ECO:0000256" key="8">
    <source>
        <dbReference type="ARBA" id="ARBA00023054"/>
    </source>
</evidence>